<proteinExistence type="predicted"/>
<dbReference type="AlphaFoldDB" id="U9T0E2"/>
<sequence length="187" mass="21744">MIAQEILKMFMKQTTMKKLTYYSDFYDRNIPNFINFSGAKDCLKNLSELACGSNVHSKFFYQLSQICHHIQSLDITFEEIVSDGLQDLIFSQDYDDYSVIVPSLTSHSLTITKLVVQGVATISKFCPNLKSLYTRFIKNELKTLRIIFISCQQLESIKIRSDSKDLESFFIGWKNRKLGIIKKFEFE</sequence>
<organism evidence="1">
    <name type="scientific">Rhizophagus irregularis (strain DAOM 181602 / DAOM 197198 / MUCL 43194)</name>
    <name type="common">Arbuscular mycorrhizal fungus</name>
    <name type="synonym">Glomus intraradices</name>
    <dbReference type="NCBI Taxonomy" id="747089"/>
    <lineage>
        <taxon>Eukaryota</taxon>
        <taxon>Fungi</taxon>
        <taxon>Fungi incertae sedis</taxon>
        <taxon>Mucoromycota</taxon>
        <taxon>Glomeromycotina</taxon>
        <taxon>Glomeromycetes</taxon>
        <taxon>Glomerales</taxon>
        <taxon>Glomeraceae</taxon>
        <taxon>Rhizophagus</taxon>
    </lineage>
</organism>
<dbReference type="SUPFAM" id="SSF52047">
    <property type="entry name" value="RNI-like"/>
    <property type="match status" value="1"/>
</dbReference>
<accession>U9T0E2</accession>
<dbReference type="HOGENOM" id="CLU_1448436_0_0_1"/>
<reference evidence="1" key="1">
    <citation type="submission" date="2013-07" db="EMBL/GenBank/DDBJ databases">
        <title>The genome of an arbuscular mycorrhizal fungus provides insights into the evolution of the oldest plant symbiosis.</title>
        <authorList>
            <consortium name="DOE Joint Genome Institute"/>
            <person name="Tisserant E."/>
            <person name="Malbreil M."/>
            <person name="Kuo A."/>
            <person name="Kohler A."/>
            <person name="Symeonidi A."/>
            <person name="Balestrini R."/>
            <person name="Charron P."/>
            <person name="Duensing N."/>
            <person name="Frei-dit-Frey N."/>
            <person name="Gianinazzi-Pearson V."/>
            <person name="Gilbert B."/>
            <person name="Handa Y."/>
            <person name="Hijri M."/>
            <person name="Kaul R."/>
            <person name="Kawaguchi M."/>
            <person name="Krajinski F."/>
            <person name="Lammers P."/>
            <person name="Lapierre D."/>
            <person name="Masclaux F.G."/>
            <person name="Murat C."/>
            <person name="Morin E."/>
            <person name="Ndikumana S."/>
            <person name="Pagni M."/>
            <person name="Petitpierre D."/>
            <person name="Requena N."/>
            <person name="Rosikiewicz P."/>
            <person name="Riley R."/>
            <person name="Saito K."/>
            <person name="San Clemente H."/>
            <person name="Shapiro H."/>
            <person name="van Tuinen D."/>
            <person name="Becard G."/>
            <person name="Bonfante P."/>
            <person name="Paszkowski U."/>
            <person name="Shachar-Hill Y."/>
            <person name="Young J.P."/>
            <person name="Sanders I.R."/>
            <person name="Henrissat B."/>
            <person name="Rensing S.A."/>
            <person name="Grigoriev I.V."/>
            <person name="Corradi N."/>
            <person name="Roux C."/>
            <person name="Martin F."/>
        </authorList>
    </citation>
    <scope>NUCLEOTIDE SEQUENCE</scope>
    <source>
        <strain evidence="1">DAOM 197198</strain>
    </source>
</reference>
<dbReference type="Gene3D" id="3.80.10.10">
    <property type="entry name" value="Ribonuclease Inhibitor"/>
    <property type="match status" value="1"/>
</dbReference>
<dbReference type="InterPro" id="IPR032675">
    <property type="entry name" value="LRR_dom_sf"/>
</dbReference>
<protein>
    <submittedName>
        <fullName evidence="1">Uncharacterized protein</fullName>
    </submittedName>
</protein>
<dbReference type="EMBL" id="KI296325">
    <property type="protein sequence ID" value="ESA01605.1"/>
    <property type="molecule type" value="Genomic_DNA"/>
</dbReference>
<evidence type="ECO:0000313" key="1">
    <source>
        <dbReference type="EMBL" id="ESA01605.1"/>
    </source>
</evidence>
<name>U9T0E2_RHIID</name>
<gene>
    <name evidence="1" type="ORF">GLOINDRAFT_83411</name>
</gene>